<dbReference type="CDD" id="cd00146">
    <property type="entry name" value="PKD"/>
    <property type="match status" value="1"/>
</dbReference>
<dbReference type="SUPFAM" id="SSF49299">
    <property type="entry name" value="PKD domain"/>
    <property type="match status" value="1"/>
</dbReference>
<feature type="domain" description="PKD" evidence="3">
    <location>
        <begin position="1270"/>
        <end position="1338"/>
    </location>
</feature>
<accession>D5E8Y4</accession>
<organism evidence="4 5">
    <name type="scientific">Methanohalophilus mahii (strain ATCC 35705 / DSM 5219 / SLP)</name>
    <dbReference type="NCBI Taxonomy" id="547558"/>
    <lineage>
        <taxon>Archaea</taxon>
        <taxon>Methanobacteriati</taxon>
        <taxon>Methanobacteriota</taxon>
        <taxon>Stenosarchaea group</taxon>
        <taxon>Methanomicrobia</taxon>
        <taxon>Methanosarcinales</taxon>
        <taxon>Methanosarcinaceae</taxon>
        <taxon>Methanohalophilus</taxon>
    </lineage>
</organism>
<protein>
    <submittedName>
        <fullName evidence="4">PKD domain containing protein</fullName>
    </submittedName>
</protein>
<dbReference type="InterPro" id="IPR022409">
    <property type="entry name" value="PKD/Chitinase_dom"/>
</dbReference>
<evidence type="ECO:0000256" key="2">
    <source>
        <dbReference type="SAM" id="Phobius"/>
    </source>
</evidence>
<dbReference type="HOGENOM" id="CLU_240374_0_0_2"/>
<name>D5E8Y4_METMS</name>
<reference evidence="4 5" key="1">
    <citation type="submission" date="2010-03" db="EMBL/GenBank/DDBJ databases">
        <title>The complete genome of Methanohalophilus mahii DSM 5219.</title>
        <authorList>
            <consortium name="US DOE Joint Genome Institute (JGI-PGF)"/>
            <person name="Lucas S."/>
            <person name="Copeland A."/>
            <person name="Lapidus A."/>
            <person name="Glavina del Rio T."/>
            <person name="Dalin E."/>
            <person name="Tice H."/>
            <person name="Bruce D."/>
            <person name="Goodwin L."/>
            <person name="Pitluck S."/>
            <person name="Kyrpides N."/>
            <person name="Mavromatis K."/>
            <person name="Ivanova N."/>
            <person name="Lykidis A."/>
            <person name="Saunders E."/>
            <person name="Brettin T."/>
            <person name="Detter J.C."/>
            <person name="Han C."/>
            <person name="Land M."/>
            <person name="Hauser L."/>
            <person name="Markowitz V."/>
            <person name="Cheng J.-F."/>
            <person name="Hugenholtz P."/>
            <person name="Woyke T."/>
            <person name="Wu D."/>
            <person name="Spring S."/>
            <person name="Schneider S."/>
            <person name="Schroeder M."/>
            <person name="Klenk H.-P."/>
            <person name="Eisen J.A."/>
        </authorList>
    </citation>
    <scope>NUCLEOTIDE SEQUENCE [LARGE SCALE GENOMIC DNA]</scope>
    <source>
        <strain evidence="5">ATCC 35705 / DSM 5219 / SLP</strain>
    </source>
</reference>
<keyword evidence="2" id="KW-1133">Transmembrane helix</keyword>
<proteinExistence type="predicted"/>
<dbReference type="InterPro" id="IPR035986">
    <property type="entry name" value="PKD_dom_sf"/>
</dbReference>
<feature type="transmembrane region" description="Helical" evidence="2">
    <location>
        <begin position="1694"/>
        <end position="1712"/>
    </location>
</feature>
<evidence type="ECO:0000313" key="4">
    <source>
        <dbReference type="EMBL" id="ADE35643.1"/>
    </source>
</evidence>
<dbReference type="Proteomes" id="UP000001059">
    <property type="component" value="Chromosome"/>
</dbReference>
<gene>
    <name evidence="4" type="ordered locus">Mmah_0107</name>
</gene>
<dbReference type="InterPro" id="IPR013783">
    <property type="entry name" value="Ig-like_fold"/>
</dbReference>
<feature type="region of interest" description="Disordered" evidence="1">
    <location>
        <begin position="1655"/>
        <end position="1691"/>
    </location>
</feature>
<evidence type="ECO:0000313" key="5">
    <source>
        <dbReference type="Proteomes" id="UP000001059"/>
    </source>
</evidence>
<dbReference type="Gene3D" id="2.60.40.10">
    <property type="entry name" value="Immunoglobulins"/>
    <property type="match status" value="1"/>
</dbReference>
<feature type="compositionally biased region" description="Low complexity" evidence="1">
    <location>
        <begin position="1668"/>
        <end position="1678"/>
    </location>
</feature>
<dbReference type="Pfam" id="PF18911">
    <property type="entry name" value="PKD_4"/>
    <property type="match status" value="1"/>
</dbReference>
<dbReference type="FunFam" id="2.60.40.10:FF:000270">
    <property type="entry name" value="Cell surface protein"/>
    <property type="match status" value="1"/>
</dbReference>
<feature type="transmembrane region" description="Helical" evidence="2">
    <location>
        <begin position="12"/>
        <end position="35"/>
    </location>
</feature>
<evidence type="ECO:0000256" key="1">
    <source>
        <dbReference type="SAM" id="MobiDB-lite"/>
    </source>
</evidence>
<keyword evidence="2" id="KW-0812">Transmembrane</keyword>
<keyword evidence="2" id="KW-0472">Membrane</keyword>
<evidence type="ECO:0000259" key="3">
    <source>
        <dbReference type="PROSITE" id="PS50093"/>
    </source>
</evidence>
<dbReference type="InterPro" id="IPR000601">
    <property type="entry name" value="PKD_dom"/>
</dbReference>
<dbReference type="EMBL" id="CP001994">
    <property type="protein sequence ID" value="ADE35643.1"/>
    <property type="molecule type" value="Genomic_DNA"/>
</dbReference>
<keyword evidence="5" id="KW-1185">Reference proteome</keyword>
<dbReference type="SMART" id="SM00089">
    <property type="entry name" value="PKD"/>
    <property type="match status" value="1"/>
</dbReference>
<sequence length="1717" mass="187531" precursor="true">MEYKLNQIRKIILLSFLITISLIIGILSFSVMAMADSGEDSSIGGVRAAEKDGCMFLGSDFIEVGILPNGGFGADTNAPESFFGSERSGGIGLYADLDGFYNDTYDYRYDYFLPGSPEERWSVGFMKDGTKYSDSNGRNAGYNIPTTITNITNSKTGHITVDSIYEDKLVINQTYELKPTERFLKVNVTLTNAGPDMMENVRYQRSFDPDNGVDVGCNYATKNTIVSQQGTSNKAIVKAELKDGDLSTDIGQISSIPIFYYTQDEDARVSYGSSGLIPNNPPYGDLDWDSAPSEGDSVEADSYIALTFNKSSLAPGQSVDYTFYIGLTKNIDETISDVEEDAGNTDSSPSIFNSTPEAFFINNDGTNRDVNTNFTFAYSGENVSLMTQLNNSSVTAVTANFSTIPGEPAGQIPFEYHGEGIFTLLNHTLPDSEPGIYYITILANSSGQMNSTICPVMLNFNPKTDISGLANPNTTDWTTIDDLTNVSNLTFEANDGNGNVIGSMEFTETVNLCDIEFAQKLQQFGEYVNFATAQTTLDSENLSRLNVSSNLTMRGLESFDSQPGILLNDQPILQTGQTSNGSVSGLQWDAENGTLSFSTEHWSTYTADGEAPEVNPNSPVAEIIGPGSLLELNVSVSDTSTVSSVVVNVSSINNTIDEAILSNNNDYWTNNSVIADVTIDGQYDLNINATDAVGNSNSSVNCSVIMDSLPPEIEISGNFTQWQNSSALIDVSLNDDNEIAKVKWDSGDYEASHFATNGNEISSPYDFTVTSNGSYTVYAQDAAGNENISVVHVSKIDTTDAIVIFGTNGNNTYSNIHSTTVSASDALSGIEKLEYSWTQTEESAGSWQGFTNDAILSKEDVDGDWYLHIRATDNASNINHSVSNVFKFDSNSPEINAVEHPVNVNTGDTIEIGFNVTDNIGITSTEFNISTNDTAELTKNDNWYNYTLNVPVDSVEDIVFNATFYDDAGNLNASGDKTINVSDNIPPVIQYIVYEEDVNTGQTTVISFNVTDNIEITSTEFNISTNDTAELNENGNWYNYTLNVPIDSVEDIVFNATFYDDAGNYNASGDKTINVSDNIAPVIQYIVYEEDVNTGQTTVIGFNVSDNIGITSTEFNISTNDTSELTKNDNWYNYTLNVPMDSVEDIVFNATFYDDAGNYNTSGDKTINVSDNIKPSYNWSDKVQSANTGDNITIKINATDNIGVEMYNITVDGEEYQMKEDSGNYTHNISIPASDSGTLVSSITYNCTFGDAAGNMNSTGDVVIDVSILPIADFSANVTRGTQPLSVEFTDNSSGLVDTWNWDFGDGNTSTNQGPSHVFGAGNFTVNLTVNNTNGTSTKYLNIRAAYEPAYTVSPNKTELLTTYGEERNFNINSTLYSSYEWFIDGTPLNGTGVTLYNNNTDDSAHMSYCNVNTSQYINQDDFFMDVYNVSAHVSNESLGRTDVFSWQWTVTKSSANDADDIDQIINTIPQVNTSGNESHVRFNTSNQTSKKTGVECSIDFVSFNTSNETDDIQIKIEVLNTSALNESEIDFSKGSVYQYMDISFNNESLVNDGSKNRSIEFKVMNNVDGGSLLIDTVYLKHKSTSGWQSYEPELLRNDGTYSYFIVRDIPGFSPFAVTADYKYDSGSKSDDGIPAYLKLQMLQNGSVTMDDEEIVTPEPESDSGTVQEDTTSDSSEQTTDDVPKSDEEDSSQSLFIGIGVLALIAILVLVFKKREN</sequence>
<dbReference type="KEGG" id="mmh:Mmah_0107"/>
<dbReference type="PROSITE" id="PS50093">
    <property type="entry name" value="PKD"/>
    <property type="match status" value="1"/>
</dbReference>